<evidence type="ECO:0000313" key="9">
    <source>
        <dbReference type="Proteomes" id="UP000012073"/>
    </source>
</evidence>
<gene>
    <name evidence="8" type="ORF">CHC_T00002508001</name>
</gene>
<accession>R7Q8K5</accession>
<keyword evidence="2 6" id="KW-0812">Transmembrane</keyword>
<dbReference type="GO" id="GO:0016020">
    <property type="term" value="C:membrane"/>
    <property type="evidence" value="ECO:0007669"/>
    <property type="project" value="UniProtKB-SubCell"/>
</dbReference>
<dbReference type="Gene3D" id="1.20.1540.10">
    <property type="entry name" value="Rhomboid-like"/>
    <property type="match status" value="1"/>
</dbReference>
<dbReference type="AlphaFoldDB" id="R7Q8K5"/>
<evidence type="ECO:0000256" key="1">
    <source>
        <dbReference type="ARBA" id="ARBA00004141"/>
    </source>
</evidence>
<proteinExistence type="predicted"/>
<evidence type="ECO:0000259" key="7">
    <source>
        <dbReference type="Pfam" id="PF01694"/>
    </source>
</evidence>
<dbReference type="InterPro" id="IPR022764">
    <property type="entry name" value="Peptidase_S54_rhomboid_dom"/>
</dbReference>
<comment type="subcellular location">
    <subcellularLocation>
        <location evidence="1">Membrane</location>
        <topology evidence="1">Multi-pass membrane protein</topology>
    </subcellularLocation>
</comment>
<protein>
    <recommendedName>
        <fullName evidence="7">Peptidase S54 rhomboid domain-containing protein</fullName>
    </recommendedName>
</protein>
<evidence type="ECO:0000256" key="3">
    <source>
        <dbReference type="ARBA" id="ARBA00022989"/>
    </source>
</evidence>
<dbReference type="PhylomeDB" id="R7Q8K5"/>
<evidence type="ECO:0000256" key="4">
    <source>
        <dbReference type="ARBA" id="ARBA00023136"/>
    </source>
</evidence>
<feature type="region of interest" description="Disordered" evidence="5">
    <location>
        <begin position="83"/>
        <end position="113"/>
    </location>
</feature>
<evidence type="ECO:0000256" key="5">
    <source>
        <dbReference type="SAM" id="MobiDB-lite"/>
    </source>
</evidence>
<evidence type="ECO:0000256" key="2">
    <source>
        <dbReference type="ARBA" id="ARBA00022692"/>
    </source>
</evidence>
<evidence type="ECO:0000313" key="8">
    <source>
        <dbReference type="EMBL" id="CDF33721.1"/>
    </source>
</evidence>
<feature type="transmembrane region" description="Helical" evidence="6">
    <location>
        <begin position="252"/>
        <end position="272"/>
    </location>
</feature>
<dbReference type="KEGG" id="ccp:CHC_T00002508001"/>
<dbReference type="STRING" id="2769.R7Q8K5"/>
<dbReference type="GO" id="GO:0004252">
    <property type="term" value="F:serine-type endopeptidase activity"/>
    <property type="evidence" value="ECO:0007669"/>
    <property type="project" value="InterPro"/>
</dbReference>
<feature type="compositionally biased region" description="Gly residues" evidence="5">
    <location>
        <begin position="84"/>
        <end position="94"/>
    </location>
</feature>
<dbReference type="OrthoDB" id="418595at2759"/>
<feature type="domain" description="Peptidase S54 rhomboid" evidence="7">
    <location>
        <begin position="188"/>
        <end position="327"/>
    </location>
</feature>
<dbReference type="PANTHER" id="PTHR43731:SF26">
    <property type="entry name" value="RHOMBOID-LIKE PROTEIN 10, CHLOROPLASTIC"/>
    <property type="match status" value="1"/>
</dbReference>
<feature type="transmembrane region" description="Helical" evidence="6">
    <location>
        <begin position="309"/>
        <end position="326"/>
    </location>
</feature>
<reference evidence="9" key="1">
    <citation type="journal article" date="2013" name="Proc. Natl. Acad. Sci. U.S.A.">
        <title>Genome structure and metabolic features in the red seaweed Chondrus crispus shed light on evolution of the Archaeplastida.</title>
        <authorList>
            <person name="Collen J."/>
            <person name="Porcel B."/>
            <person name="Carre W."/>
            <person name="Ball S.G."/>
            <person name="Chaparro C."/>
            <person name="Tonon T."/>
            <person name="Barbeyron T."/>
            <person name="Michel G."/>
            <person name="Noel B."/>
            <person name="Valentin K."/>
            <person name="Elias M."/>
            <person name="Artiguenave F."/>
            <person name="Arun A."/>
            <person name="Aury J.M."/>
            <person name="Barbosa-Neto J.F."/>
            <person name="Bothwell J.H."/>
            <person name="Bouget F.Y."/>
            <person name="Brillet L."/>
            <person name="Cabello-Hurtado F."/>
            <person name="Capella-Gutierrez S."/>
            <person name="Charrier B."/>
            <person name="Cladiere L."/>
            <person name="Cock J.M."/>
            <person name="Coelho S.M."/>
            <person name="Colleoni C."/>
            <person name="Czjzek M."/>
            <person name="Da Silva C."/>
            <person name="Delage L."/>
            <person name="Denoeud F."/>
            <person name="Deschamps P."/>
            <person name="Dittami S.M."/>
            <person name="Gabaldon T."/>
            <person name="Gachon C.M."/>
            <person name="Groisillier A."/>
            <person name="Herve C."/>
            <person name="Jabbari K."/>
            <person name="Katinka M."/>
            <person name="Kloareg B."/>
            <person name="Kowalczyk N."/>
            <person name="Labadie K."/>
            <person name="Leblanc C."/>
            <person name="Lopez P.J."/>
            <person name="McLachlan D.H."/>
            <person name="Meslet-Cladiere L."/>
            <person name="Moustafa A."/>
            <person name="Nehr Z."/>
            <person name="Nyvall Collen P."/>
            <person name="Panaud O."/>
            <person name="Partensky F."/>
            <person name="Poulain J."/>
            <person name="Rensing S.A."/>
            <person name="Rousvoal S."/>
            <person name="Samson G."/>
            <person name="Symeonidi A."/>
            <person name="Weissenbach J."/>
            <person name="Zambounis A."/>
            <person name="Wincker P."/>
            <person name="Boyen C."/>
        </authorList>
    </citation>
    <scope>NUCLEOTIDE SEQUENCE [LARGE SCALE GENOMIC DNA]</scope>
    <source>
        <strain evidence="9">cv. Stackhouse</strain>
    </source>
</reference>
<dbReference type="PANTHER" id="PTHR43731">
    <property type="entry name" value="RHOMBOID PROTEASE"/>
    <property type="match status" value="1"/>
</dbReference>
<dbReference type="RefSeq" id="XP_005713540.1">
    <property type="nucleotide sequence ID" value="XM_005713483.1"/>
</dbReference>
<dbReference type="OMA" id="HIFCHVH"/>
<dbReference type="SUPFAM" id="SSF144091">
    <property type="entry name" value="Rhomboid-like"/>
    <property type="match status" value="1"/>
</dbReference>
<keyword evidence="3 6" id="KW-1133">Transmembrane helix</keyword>
<dbReference type="Proteomes" id="UP000012073">
    <property type="component" value="Unassembled WGS sequence"/>
</dbReference>
<dbReference type="EMBL" id="HG001656">
    <property type="protein sequence ID" value="CDF33721.1"/>
    <property type="molecule type" value="Genomic_DNA"/>
</dbReference>
<sequence length="368" mass="39858">MVIAFIHCIGIRTDVHQNFRHTYQSKCHIHHRVCCRQYTAFTTGRSTLSLTHIGAPNCSTSGYCGKRSRGVFARTFPPRLALGSGFGGRGGGSSGQKLTCSEENPEGGGSGDSILTCTSLISRRRDFGRREGTRLEGNPIYSLKRLFSSIRISHVLLALNVGVFALQTLMGPNVLMRGAKVNSAITAGQYYRLFSPMFLHASVSHLLVNSFSLHSTGPSVESWFGKPRFLSLYIASGVSGNVLSYFCSPTPAVGASGAIFGLVGASLVVLGRHRQILGPRARKGLRSLAYVVIMNFGIGLTPGSRVDNFGHLGGFLGGIAFSYLLGPRLTVQKTNTGRKVLRDIPILRQAVSEMEGRLKELQGLIRRR</sequence>
<name>R7Q8K5_CHOCR</name>
<dbReference type="InterPro" id="IPR035952">
    <property type="entry name" value="Rhomboid-like_sf"/>
</dbReference>
<dbReference type="GeneID" id="17321285"/>
<dbReference type="Pfam" id="PF01694">
    <property type="entry name" value="Rhomboid"/>
    <property type="match status" value="1"/>
</dbReference>
<keyword evidence="9" id="KW-1185">Reference proteome</keyword>
<feature type="transmembrane region" description="Helical" evidence="6">
    <location>
        <begin position="284"/>
        <end position="303"/>
    </location>
</feature>
<keyword evidence="4 6" id="KW-0472">Membrane</keyword>
<dbReference type="Gramene" id="CDF33721">
    <property type="protein sequence ID" value="CDF33721"/>
    <property type="gene ID" value="CHC_T00002508001"/>
</dbReference>
<evidence type="ECO:0000256" key="6">
    <source>
        <dbReference type="SAM" id="Phobius"/>
    </source>
</evidence>
<organism evidence="8 9">
    <name type="scientific">Chondrus crispus</name>
    <name type="common">Carrageen Irish moss</name>
    <name type="synonym">Polymorpha crispa</name>
    <dbReference type="NCBI Taxonomy" id="2769"/>
    <lineage>
        <taxon>Eukaryota</taxon>
        <taxon>Rhodophyta</taxon>
        <taxon>Florideophyceae</taxon>
        <taxon>Rhodymeniophycidae</taxon>
        <taxon>Gigartinales</taxon>
        <taxon>Gigartinaceae</taxon>
        <taxon>Chondrus</taxon>
    </lineage>
</organism>
<dbReference type="InterPro" id="IPR050925">
    <property type="entry name" value="Rhomboid_protease_S54"/>
</dbReference>